<reference evidence="3 4" key="2">
    <citation type="journal article" date="2011" name="Mol. Biol. Evol.">
        <title>Unity in variety--the pan-genome of the Chlamydiae.</title>
        <authorList>
            <person name="Collingro A."/>
            <person name="Tischler P."/>
            <person name="Weinmaier T."/>
            <person name="Penz T."/>
            <person name="Heinz E."/>
            <person name="Brunham R.C."/>
            <person name="Read T.D."/>
            <person name="Bavoil P.M."/>
            <person name="Sachse K."/>
            <person name="Kahane S."/>
            <person name="Friedman M.G."/>
            <person name="Rattei T."/>
            <person name="Myers G.S."/>
            <person name="Horn M."/>
        </authorList>
    </citation>
    <scope>NUCLEOTIDE SEQUENCE [LARGE SCALE GENOMIC DNA]</scope>
    <source>
        <strain evidence="4">ATCC VR-1471 / Z</strain>
    </source>
</reference>
<organism evidence="3 4">
    <name type="scientific">Simkania negevensis (strain ATCC VR-1471 / DSM 27360 / Z)</name>
    <dbReference type="NCBI Taxonomy" id="331113"/>
    <lineage>
        <taxon>Bacteria</taxon>
        <taxon>Pseudomonadati</taxon>
        <taxon>Chlamydiota</taxon>
        <taxon>Chlamydiia</taxon>
        <taxon>Parachlamydiales</taxon>
        <taxon>Simkaniaceae</taxon>
        <taxon>Simkania</taxon>
    </lineage>
</organism>
<evidence type="ECO:0000256" key="2">
    <source>
        <dbReference type="SAM" id="SignalP"/>
    </source>
</evidence>
<sequence length="358" mass="41368">MKKFLIILLFLCFIKTASGYTLESNSSRITRLEKEVEELQEKLHELLVEQARPSANPSIIGDVYFVTFDVLYWYARTNGTQFAYSNSSTLTTMPLKGRTKDIHFTWEWGLRAGIGKNLDHDKWDLYASFTLYRPHSSGTSSAGRNSTLIPLKGATLINAGVKRARSTYALNTYQIDVELGRHYFVSSKLSFRPFASVKNAWMKQQQIVRYTGGSIGNNTSHVEDHCDFWGIGLRGGINSKWHLGEGVYLEGLFSGALLYGYFDIDHREKLTANPHDTIKLDDNKHRFVPTVQWRFGIGWGTYFNDRKNHLDLEMAYEGQYWWRLNQMINIYEYNAFRYDNLSDDISMHGLTLMVKLHF</sequence>
<gene>
    <name evidence="3" type="ordered locus">SNE_A23370</name>
</gene>
<dbReference type="HOGENOM" id="CLU_059550_0_0_0"/>
<dbReference type="InterPro" id="IPR007825">
    <property type="entry name" value="Major_OMP_Legionella"/>
</dbReference>
<dbReference type="EMBL" id="FR872582">
    <property type="protein sequence ID" value="CCB90214.1"/>
    <property type="molecule type" value="Genomic_DNA"/>
</dbReference>
<evidence type="ECO:0000313" key="3">
    <source>
        <dbReference type="EMBL" id="CCB90214.1"/>
    </source>
</evidence>
<keyword evidence="2" id="KW-0732">Signal</keyword>
<accession>F8L4G3</accession>
<protein>
    <submittedName>
        <fullName evidence="3">MOMP-like family protein</fullName>
    </submittedName>
</protein>
<feature type="coiled-coil region" evidence="1">
    <location>
        <begin position="22"/>
        <end position="49"/>
    </location>
</feature>
<dbReference type="RefSeq" id="WP_013944679.1">
    <property type="nucleotide sequence ID" value="NC_015713.1"/>
</dbReference>
<proteinExistence type="predicted"/>
<reference key="1">
    <citation type="journal article" date="2011" name="Mol. Biol. Evol.">
        <title>Unity in variety -- the pan-genome of the Chlamydiae.</title>
        <authorList>
            <person name="Collingro A."/>
            <person name="Tischler P."/>
            <person name="Weinmaier T."/>
            <person name="Penz T."/>
            <person name="Heinz E."/>
            <person name="Brunham R.C."/>
            <person name="Read T.D."/>
            <person name="Bavoil P.M."/>
            <person name="Sachse K."/>
            <person name="Kahane S."/>
            <person name="Friedman M.G."/>
            <person name="Rattei T."/>
            <person name="Myers G.S.A."/>
            <person name="Horn M."/>
        </authorList>
    </citation>
    <scope>NUCLEOTIDE SEQUENCE</scope>
    <source>
        <strain>Z</strain>
    </source>
</reference>
<dbReference type="Proteomes" id="UP000000496">
    <property type="component" value="Chromosome gsn.131"/>
</dbReference>
<feature type="chain" id="PRO_5003374101" evidence="2">
    <location>
        <begin position="20"/>
        <end position="358"/>
    </location>
</feature>
<dbReference type="KEGG" id="sng:SNE_A23370"/>
<keyword evidence="4" id="KW-1185">Reference proteome</keyword>
<evidence type="ECO:0000256" key="1">
    <source>
        <dbReference type="SAM" id="Coils"/>
    </source>
</evidence>
<dbReference type="Pfam" id="PF05150">
    <property type="entry name" value="Legionella_OMP"/>
    <property type="match status" value="1"/>
</dbReference>
<dbReference type="OrthoDB" id="20326at2"/>
<dbReference type="AlphaFoldDB" id="F8L4G3"/>
<name>F8L4G3_SIMNZ</name>
<evidence type="ECO:0000313" key="4">
    <source>
        <dbReference type="Proteomes" id="UP000000496"/>
    </source>
</evidence>
<keyword evidence="1" id="KW-0175">Coiled coil</keyword>
<dbReference type="eggNOG" id="COG3468">
    <property type="taxonomic scope" value="Bacteria"/>
</dbReference>
<feature type="signal peptide" evidence="2">
    <location>
        <begin position="1"/>
        <end position="19"/>
    </location>
</feature>